<dbReference type="GO" id="GO:0008270">
    <property type="term" value="F:zinc ion binding"/>
    <property type="evidence" value="ECO:0007669"/>
    <property type="project" value="TreeGrafter"/>
</dbReference>
<reference evidence="9" key="1">
    <citation type="submission" date="2021-01" db="EMBL/GenBank/DDBJ databases">
        <authorList>
            <consortium name="Genoscope - CEA"/>
            <person name="William W."/>
        </authorList>
    </citation>
    <scope>NUCLEOTIDE SEQUENCE</scope>
</reference>
<dbReference type="Pfam" id="PF10601">
    <property type="entry name" value="zf-LITAF-like"/>
    <property type="match status" value="1"/>
</dbReference>
<sequence length="177" mass="20779">MSDQTFKQNEALNNPQKLPQPFSYIPDTPTIKPQKKSEQDFLQLSVNKQSSTQSDVENNANTYLITNDNNNLPFTIQIKFPMVSNFTINHHNVEKYEYEKPIKIQQPSKIYCKFCNTRKPTQIVHKNGLNTYILACILFIFFLPLFWVPLISKKCKDQFEICVVCNRYTNSIPFRLF</sequence>
<comment type="similarity">
    <text evidence="2">Belongs to the CDIP1/LITAF family.</text>
</comment>
<evidence type="ECO:0000256" key="3">
    <source>
        <dbReference type="ARBA" id="ARBA00022723"/>
    </source>
</evidence>
<evidence type="ECO:0000313" key="9">
    <source>
        <dbReference type="EMBL" id="CAD8086557.1"/>
    </source>
</evidence>
<comment type="subcellular location">
    <subcellularLocation>
        <location evidence="1">Membrane</location>
        <topology evidence="1">Peripheral membrane protein</topology>
    </subcellularLocation>
</comment>
<protein>
    <recommendedName>
        <fullName evidence="8">LITAF domain-containing protein</fullName>
    </recommendedName>
</protein>
<organism evidence="9 10">
    <name type="scientific">Paramecium sonneborni</name>
    <dbReference type="NCBI Taxonomy" id="65129"/>
    <lineage>
        <taxon>Eukaryota</taxon>
        <taxon>Sar</taxon>
        <taxon>Alveolata</taxon>
        <taxon>Ciliophora</taxon>
        <taxon>Intramacronucleata</taxon>
        <taxon>Oligohymenophorea</taxon>
        <taxon>Peniculida</taxon>
        <taxon>Parameciidae</taxon>
        <taxon>Paramecium</taxon>
    </lineage>
</organism>
<evidence type="ECO:0000313" key="10">
    <source>
        <dbReference type="Proteomes" id="UP000692954"/>
    </source>
</evidence>
<dbReference type="PROSITE" id="PS51837">
    <property type="entry name" value="LITAF"/>
    <property type="match status" value="1"/>
</dbReference>
<dbReference type="GO" id="GO:0016020">
    <property type="term" value="C:membrane"/>
    <property type="evidence" value="ECO:0007669"/>
    <property type="project" value="UniProtKB-SubCell"/>
</dbReference>
<gene>
    <name evidence="9" type="ORF">PSON_ATCC_30995.1.T0500053</name>
</gene>
<keyword evidence="5 7" id="KW-0472">Membrane</keyword>
<evidence type="ECO:0000256" key="5">
    <source>
        <dbReference type="ARBA" id="ARBA00023136"/>
    </source>
</evidence>
<keyword evidence="3" id="KW-0479">Metal-binding</keyword>
<feature type="domain" description="LITAF" evidence="8">
    <location>
        <begin position="92"/>
        <end position="174"/>
    </location>
</feature>
<keyword evidence="10" id="KW-1185">Reference proteome</keyword>
<accession>A0A8S1N037</accession>
<dbReference type="InterPro" id="IPR037519">
    <property type="entry name" value="LITAF_fam"/>
</dbReference>
<evidence type="ECO:0000259" key="8">
    <source>
        <dbReference type="PROSITE" id="PS51837"/>
    </source>
</evidence>
<dbReference type="EMBL" id="CAJJDN010000050">
    <property type="protein sequence ID" value="CAD8086557.1"/>
    <property type="molecule type" value="Genomic_DNA"/>
</dbReference>
<keyword evidence="7" id="KW-0812">Transmembrane</keyword>
<evidence type="ECO:0000256" key="2">
    <source>
        <dbReference type="ARBA" id="ARBA00005975"/>
    </source>
</evidence>
<proteinExistence type="inferred from homology"/>
<keyword evidence="4" id="KW-0862">Zinc</keyword>
<evidence type="ECO:0000256" key="4">
    <source>
        <dbReference type="ARBA" id="ARBA00022833"/>
    </source>
</evidence>
<comment type="caution">
    <text evidence="9">The sequence shown here is derived from an EMBL/GenBank/DDBJ whole genome shotgun (WGS) entry which is preliminary data.</text>
</comment>
<dbReference type="AlphaFoldDB" id="A0A8S1N037"/>
<dbReference type="PANTHER" id="PTHR23292:SF6">
    <property type="entry name" value="FI16602P1-RELATED"/>
    <property type="match status" value="1"/>
</dbReference>
<keyword evidence="7" id="KW-1133">Transmembrane helix</keyword>
<dbReference type="InterPro" id="IPR006629">
    <property type="entry name" value="LITAF"/>
</dbReference>
<feature type="compositionally biased region" description="Polar residues" evidence="6">
    <location>
        <begin position="1"/>
        <end position="17"/>
    </location>
</feature>
<dbReference type="PANTHER" id="PTHR23292">
    <property type="entry name" value="LIPOPOLYSACCHARIDE-INDUCED TUMOR NECROSIS FACTOR-ALPHA FACTOR"/>
    <property type="match status" value="1"/>
</dbReference>
<evidence type="ECO:0000256" key="7">
    <source>
        <dbReference type="SAM" id="Phobius"/>
    </source>
</evidence>
<evidence type="ECO:0000256" key="6">
    <source>
        <dbReference type="SAM" id="MobiDB-lite"/>
    </source>
</evidence>
<feature type="transmembrane region" description="Helical" evidence="7">
    <location>
        <begin position="129"/>
        <end position="148"/>
    </location>
</feature>
<name>A0A8S1N037_9CILI</name>
<dbReference type="OrthoDB" id="5599753at2759"/>
<evidence type="ECO:0000256" key="1">
    <source>
        <dbReference type="ARBA" id="ARBA00004170"/>
    </source>
</evidence>
<feature type="region of interest" description="Disordered" evidence="6">
    <location>
        <begin position="1"/>
        <end position="33"/>
    </location>
</feature>
<dbReference type="Proteomes" id="UP000692954">
    <property type="component" value="Unassembled WGS sequence"/>
</dbReference>